<dbReference type="InterPro" id="IPR036770">
    <property type="entry name" value="Ankyrin_rpt-contain_sf"/>
</dbReference>
<evidence type="ECO:0000313" key="1">
    <source>
        <dbReference type="EnsemblMetazoa" id="AATE012258-PA.1"/>
    </source>
</evidence>
<dbReference type="AlphaFoldDB" id="A0A182J6G2"/>
<dbReference type="Gene3D" id="1.25.40.20">
    <property type="entry name" value="Ankyrin repeat-containing domain"/>
    <property type="match status" value="1"/>
</dbReference>
<sequence length="467" mass="53661">MDGGLVEAIFAAITVGDQQALELCMASATIATVLEFETIYGESPLHLCVKLGGVSQLGLVRCLLATGLVDFDQGDSEGQTVLEYVHMNEDLELLEGLINVETECLDNVTACYKMMKHNSLDLFKLFLSIKKIGEDEMFKSIASALVKLNVKNFVLSEDLNIFVLWMLSDYGFRNLSGDWPGTKIPSEWKQHIGVIGECWRVIIVKYDTRMYGDVDDQLLHRLHVIHNYLYFLKHKQFLSHLPMQEVVFCVAMFISVFKNSAQFNDYRLVINKCLVIDMLRMVYRQLQLIKNHLETVEKELTEIIKETEDLDTSTKDRLIEKILDKIKSITFANKDHWIEETTKKIKTAQAMNRDALIKDMAKKIKSSDRTELSKEIQAIDEANKVHFIEEIRKRDLRVTHPQNVANRMMAGWKKGKKTDMIVAEIVSEESFNLKPLLRVEGHNYEKSFLIGLTSCLTYARLNCSFIW</sequence>
<dbReference type="SUPFAM" id="SSF48403">
    <property type="entry name" value="Ankyrin repeat"/>
    <property type="match status" value="1"/>
</dbReference>
<proteinExistence type="predicted"/>
<dbReference type="EnsemblMetazoa" id="AATE012258-RA">
    <property type="protein sequence ID" value="AATE012258-PA.1"/>
    <property type="gene ID" value="AATE012258"/>
</dbReference>
<dbReference type="VEuPathDB" id="VectorBase:AATE012258"/>
<name>A0A182J6G2_ANOAO</name>
<accession>A0A182J6G2</accession>
<dbReference type="STRING" id="41427.A0A182J6G2"/>
<protein>
    <submittedName>
        <fullName evidence="1">ANK_REP_REGION domain-containing protein</fullName>
    </submittedName>
</protein>
<reference evidence="1" key="1">
    <citation type="submission" date="2022-08" db="UniProtKB">
        <authorList>
            <consortium name="EnsemblMetazoa"/>
        </authorList>
    </citation>
    <scope>IDENTIFICATION</scope>
    <source>
        <strain evidence="1">EBRO</strain>
    </source>
</reference>
<organism evidence="1">
    <name type="scientific">Anopheles atroparvus</name>
    <name type="common">European mosquito</name>
    <dbReference type="NCBI Taxonomy" id="41427"/>
    <lineage>
        <taxon>Eukaryota</taxon>
        <taxon>Metazoa</taxon>
        <taxon>Ecdysozoa</taxon>
        <taxon>Arthropoda</taxon>
        <taxon>Hexapoda</taxon>
        <taxon>Insecta</taxon>
        <taxon>Pterygota</taxon>
        <taxon>Neoptera</taxon>
        <taxon>Endopterygota</taxon>
        <taxon>Diptera</taxon>
        <taxon>Nematocera</taxon>
        <taxon>Culicoidea</taxon>
        <taxon>Culicidae</taxon>
        <taxon>Anophelinae</taxon>
        <taxon>Anopheles</taxon>
    </lineage>
</organism>